<gene>
    <name evidence="1" type="ORF">SAMN05216337_101075</name>
</gene>
<sequence length="234" mass="25077">MASKISPSLGILNLEQGLAPGAPPRAPRAHSILNPTSYDFPVILETVAGAWAEIVIRGDPALEPAYVSAAQRLVKRGAVVITANCGFSIRHQAAVAASVKVPVVTSSLLLLPTLLRQLPKASKIAVLTADSTHLSEDLLGVDPDDRSRVVIGGIEGGEMWQNEMKRPPPQTEVDVIEREVAACVARLRSEHPEIAAILFECTAFPLIAPRMRRTTKLPIYDITSLCRLTLASVA</sequence>
<dbReference type="EMBL" id="FMZW01000010">
    <property type="protein sequence ID" value="SDD34734.1"/>
    <property type="molecule type" value="Genomic_DNA"/>
</dbReference>
<name>A0A1G6U0L4_9BRAD</name>
<dbReference type="AlphaFoldDB" id="A0A1G6U0L4"/>
<dbReference type="Proteomes" id="UP000199245">
    <property type="component" value="Unassembled WGS sequence"/>
</dbReference>
<protein>
    <recommendedName>
        <fullName evidence="3">Aspartate/glutamate racemase family protein</fullName>
    </recommendedName>
</protein>
<evidence type="ECO:0008006" key="3">
    <source>
        <dbReference type="Google" id="ProtNLM"/>
    </source>
</evidence>
<accession>A0A1G6U0L4</accession>
<evidence type="ECO:0000313" key="2">
    <source>
        <dbReference type="Proteomes" id="UP000199245"/>
    </source>
</evidence>
<evidence type="ECO:0000313" key="1">
    <source>
        <dbReference type="EMBL" id="SDD34734.1"/>
    </source>
</evidence>
<reference evidence="1 2" key="1">
    <citation type="submission" date="2016-10" db="EMBL/GenBank/DDBJ databases">
        <authorList>
            <person name="de Groot N.N."/>
        </authorList>
    </citation>
    <scope>NUCLEOTIDE SEQUENCE [LARGE SCALE GENOMIC DNA]</scope>
    <source>
        <strain evidence="1 2">R5</strain>
    </source>
</reference>
<organism evidence="1 2">
    <name type="scientific">Bradyrhizobium brasilense</name>
    <dbReference type="NCBI Taxonomy" id="1419277"/>
    <lineage>
        <taxon>Bacteria</taxon>
        <taxon>Pseudomonadati</taxon>
        <taxon>Pseudomonadota</taxon>
        <taxon>Alphaproteobacteria</taxon>
        <taxon>Hyphomicrobiales</taxon>
        <taxon>Nitrobacteraceae</taxon>
        <taxon>Bradyrhizobium</taxon>
    </lineage>
</organism>
<proteinExistence type="predicted"/>